<dbReference type="Proteomes" id="UP000319771">
    <property type="component" value="Unassembled WGS sequence"/>
</dbReference>
<proteinExistence type="predicted"/>
<reference evidence="1 2" key="1">
    <citation type="journal article" date="2019" name="Nat. Microbiol.">
        <title>Mediterranean grassland soil C-N compound turnover is dependent on rainfall and depth, and is mediated by genomically divergent microorganisms.</title>
        <authorList>
            <person name="Diamond S."/>
            <person name="Andeer P.F."/>
            <person name="Li Z."/>
            <person name="Crits-Christoph A."/>
            <person name="Burstein D."/>
            <person name="Anantharaman K."/>
            <person name="Lane K.R."/>
            <person name="Thomas B.C."/>
            <person name="Pan C."/>
            <person name="Northen T.R."/>
            <person name="Banfield J.F."/>
        </authorList>
    </citation>
    <scope>NUCLEOTIDE SEQUENCE [LARGE SCALE GENOMIC DNA]</scope>
    <source>
        <strain evidence="1">WS_11</strain>
    </source>
</reference>
<gene>
    <name evidence="1" type="ORF">E6K81_13095</name>
</gene>
<comment type="caution">
    <text evidence="1">The sequence shown here is derived from an EMBL/GenBank/DDBJ whole genome shotgun (WGS) entry which is preliminary data.</text>
</comment>
<dbReference type="AlphaFoldDB" id="A0A538U2X2"/>
<name>A0A538U2X2_UNCEI</name>
<organism evidence="1 2">
    <name type="scientific">Eiseniibacteriota bacterium</name>
    <dbReference type="NCBI Taxonomy" id="2212470"/>
    <lineage>
        <taxon>Bacteria</taxon>
        <taxon>Candidatus Eiseniibacteriota</taxon>
    </lineage>
</organism>
<dbReference type="EMBL" id="VBPB01000240">
    <property type="protein sequence ID" value="TMQ70246.1"/>
    <property type="molecule type" value="Genomic_DNA"/>
</dbReference>
<accession>A0A538U2X2</accession>
<sequence>MSYLVYYPLLWFLRRTRGLEPLHASALDADAGGVLIGGAPVREPGAHRRHLRLRVLRADPPR</sequence>
<evidence type="ECO:0000313" key="1">
    <source>
        <dbReference type="EMBL" id="TMQ70246.1"/>
    </source>
</evidence>
<protein>
    <submittedName>
        <fullName evidence="1">Uncharacterized protein</fullName>
    </submittedName>
</protein>
<evidence type="ECO:0000313" key="2">
    <source>
        <dbReference type="Proteomes" id="UP000319771"/>
    </source>
</evidence>